<gene>
    <name evidence="17" type="primary">LOC111348150</name>
</gene>
<keyword evidence="9" id="KW-0492">Microsome</keyword>
<dbReference type="InterPro" id="IPR017972">
    <property type="entry name" value="Cyt_P450_CS"/>
</dbReference>
<dbReference type="Pfam" id="PF00067">
    <property type="entry name" value="p450"/>
    <property type="match status" value="2"/>
</dbReference>
<dbReference type="GO" id="GO:0004497">
    <property type="term" value="F:monooxygenase activity"/>
    <property type="evidence" value="ECO:0007669"/>
    <property type="project" value="UniProtKB-KW"/>
</dbReference>
<keyword evidence="7 14" id="KW-0479">Metal-binding</keyword>
<name>A0A9J7DQL9_SPOLT</name>
<keyword evidence="15" id="KW-0812">Transmembrane</keyword>
<comment type="subcellular location">
    <subcellularLocation>
        <location evidence="4">Endoplasmic reticulum membrane</location>
        <topology evidence="4">Peripheral membrane protein</topology>
    </subcellularLocation>
    <subcellularLocation>
        <location evidence="3">Microsome membrane</location>
        <topology evidence="3">Peripheral membrane protein</topology>
    </subcellularLocation>
</comment>
<evidence type="ECO:0000256" key="6">
    <source>
        <dbReference type="ARBA" id="ARBA00022617"/>
    </source>
</evidence>
<dbReference type="GO" id="GO:0005506">
    <property type="term" value="F:iron ion binding"/>
    <property type="evidence" value="ECO:0007669"/>
    <property type="project" value="InterPro"/>
</dbReference>
<dbReference type="GO" id="GO:0005789">
    <property type="term" value="C:endoplasmic reticulum membrane"/>
    <property type="evidence" value="ECO:0007669"/>
    <property type="project" value="UniProtKB-SubCell"/>
</dbReference>
<evidence type="ECO:0000256" key="13">
    <source>
        <dbReference type="ARBA" id="ARBA00023136"/>
    </source>
</evidence>
<comment type="similarity">
    <text evidence="5">Belongs to the cytochrome P450 family.</text>
</comment>
<dbReference type="InterPro" id="IPR001128">
    <property type="entry name" value="Cyt_P450"/>
</dbReference>
<organism evidence="16 17">
    <name type="scientific">Spodoptera litura</name>
    <name type="common">Asian cotton leafworm</name>
    <dbReference type="NCBI Taxonomy" id="69820"/>
    <lineage>
        <taxon>Eukaryota</taxon>
        <taxon>Metazoa</taxon>
        <taxon>Ecdysozoa</taxon>
        <taxon>Arthropoda</taxon>
        <taxon>Hexapoda</taxon>
        <taxon>Insecta</taxon>
        <taxon>Pterygota</taxon>
        <taxon>Neoptera</taxon>
        <taxon>Endopterygota</taxon>
        <taxon>Lepidoptera</taxon>
        <taxon>Glossata</taxon>
        <taxon>Ditrysia</taxon>
        <taxon>Noctuoidea</taxon>
        <taxon>Noctuidae</taxon>
        <taxon>Amphipyrinae</taxon>
        <taxon>Spodoptera</taxon>
    </lineage>
</organism>
<dbReference type="OrthoDB" id="1470350at2759"/>
<dbReference type="InterPro" id="IPR036396">
    <property type="entry name" value="Cyt_P450_sf"/>
</dbReference>
<keyword evidence="8" id="KW-0256">Endoplasmic reticulum</keyword>
<evidence type="ECO:0000256" key="3">
    <source>
        <dbReference type="ARBA" id="ARBA00004174"/>
    </source>
</evidence>
<dbReference type="KEGG" id="sliu:111348150"/>
<dbReference type="SUPFAM" id="SSF48264">
    <property type="entry name" value="Cytochrome P450"/>
    <property type="match status" value="2"/>
</dbReference>
<dbReference type="PRINTS" id="PR00385">
    <property type="entry name" value="P450"/>
</dbReference>
<keyword evidence="6 14" id="KW-0349">Heme</keyword>
<dbReference type="PANTHER" id="PTHR24291:SF189">
    <property type="entry name" value="CYTOCHROME P450 4C3-RELATED"/>
    <property type="match status" value="1"/>
</dbReference>
<dbReference type="Gene3D" id="1.10.630.10">
    <property type="entry name" value="Cytochrome P450"/>
    <property type="match status" value="2"/>
</dbReference>
<keyword evidence="12" id="KW-0503">Monooxygenase</keyword>
<evidence type="ECO:0000256" key="7">
    <source>
        <dbReference type="ARBA" id="ARBA00022723"/>
    </source>
</evidence>
<evidence type="ECO:0000313" key="16">
    <source>
        <dbReference type="Proteomes" id="UP000301870"/>
    </source>
</evidence>
<dbReference type="RefSeq" id="XP_022814427.1">
    <property type="nucleotide sequence ID" value="XM_022958659.1"/>
</dbReference>
<keyword evidence="10" id="KW-0560">Oxidoreductase</keyword>
<dbReference type="InterPro" id="IPR050196">
    <property type="entry name" value="Cytochrome_P450_Monoox"/>
</dbReference>
<evidence type="ECO:0000256" key="9">
    <source>
        <dbReference type="ARBA" id="ARBA00022848"/>
    </source>
</evidence>
<protein>
    <submittedName>
        <fullName evidence="17">Uncharacterized protein LOC111348150</fullName>
    </submittedName>
</protein>
<dbReference type="GeneID" id="111348150"/>
<dbReference type="AlphaFoldDB" id="A0A9J7DQL9"/>
<evidence type="ECO:0000256" key="12">
    <source>
        <dbReference type="ARBA" id="ARBA00023033"/>
    </source>
</evidence>
<dbReference type="GO" id="GO:0020037">
    <property type="term" value="F:heme binding"/>
    <property type="evidence" value="ECO:0007669"/>
    <property type="project" value="InterPro"/>
</dbReference>
<dbReference type="CDD" id="cd20628">
    <property type="entry name" value="CYP4"/>
    <property type="match status" value="2"/>
</dbReference>
<proteinExistence type="inferred from homology"/>
<dbReference type="PRINTS" id="PR00463">
    <property type="entry name" value="EP450I"/>
</dbReference>
<keyword evidence="11 14" id="KW-0408">Iron</keyword>
<dbReference type="PROSITE" id="PS00086">
    <property type="entry name" value="CYTOCHROME_P450"/>
    <property type="match status" value="2"/>
</dbReference>
<dbReference type="PANTHER" id="PTHR24291">
    <property type="entry name" value="CYTOCHROME P450 FAMILY 4"/>
    <property type="match status" value="1"/>
</dbReference>
<dbReference type="FunFam" id="1.10.630.10:FF:000035">
    <property type="entry name" value="CYtochrome P450 family"/>
    <property type="match status" value="2"/>
</dbReference>
<keyword evidence="13 15" id="KW-0472">Membrane</keyword>
<evidence type="ECO:0000256" key="2">
    <source>
        <dbReference type="ARBA" id="ARBA00003690"/>
    </source>
</evidence>
<reference evidence="17" key="1">
    <citation type="submission" date="2025-08" db="UniProtKB">
        <authorList>
            <consortium name="RefSeq"/>
        </authorList>
    </citation>
    <scope>IDENTIFICATION</scope>
    <source>
        <strain evidence="17">Ishihara</strain>
        <tissue evidence="17">Whole body</tissue>
    </source>
</reference>
<keyword evidence="16" id="KW-1185">Reference proteome</keyword>
<dbReference type="Proteomes" id="UP000301870">
    <property type="component" value="Chromosome 7"/>
</dbReference>
<evidence type="ECO:0000256" key="14">
    <source>
        <dbReference type="PIRSR" id="PIRSR602401-1"/>
    </source>
</evidence>
<evidence type="ECO:0000256" key="11">
    <source>
        <dbReference type="ARBA" id="ARBA00023004"/>
    </source>
</evidence>
<evidence type="ECO:0000256" key="1">
    <source>
        <dbReference type="ARBA" id="ARBA00001971"/>
    </source>
</evidence>
<feature type="binding site" description="axial binding residue" evidence="14">
    <location>
        <position position="985"/>
    </location>
    <ligand>
        <name>heme</name>
        <dbReference type="ChEBI" id="CHEBI:30413"/>
    </ligand>
    <ligandPart>
        <name>Fe</name>
        <dbReference type="ChEBI" id="CHEBI:18248"/>
    </ligandPart>
</feature>
<evidence type="ECO:0000256" key="8">
    <source>
        <dbReference type="ARBA" id="ARBA00022824"/>
    </source>
</evidence>
<comment type="function">
    <text evidence="2">May be involved in the metabolism of insect hormones and in the breakdown of synthetic insecticides.</text>
</comment>
<sequence length="1041" mass="121991">MFLQILLSICTFVIGLHLYFRYKYSGRLINKIKGPKQTFLFGNLLDIFISPEILFHKQIEWRQKYGPTWKLTAFNYRSVYIYKPEDIEVVLSSTRYIGKNLPYNFLVPWLQEGLLTSQGEKWHHRRKMLTPAFHFQILKKFFPTFCEHSKELVNNLEKELYKEKTDLFPIISKATLGLICETSMGATTGEDIEFLKNKYFKPLHTVAWTMMYRITRIWLFTDTLFKLTNVAKIQNAALKTLNKFTTQIIQDRRKYRKHNNITGYYIHTEDDDDKNYGKKGKLAMLDLLLDEEAKGRIDEAGITEEVDTFMFEGHDTTATVLCFMIMRLANEPEIQDSVAEELKSIFGDSQRPPTLEDLSQMKYLDCCIKESLRLYPSVHFMSRCFTEDVKLGDVTVPYDTMCHFNVFDIHRNPDIFPDPEKFIPERFLPENCVSRHPYAYIPFSAGPRNCIGQKFAQIELKVIMSSILRRYILEPVTRTEDLVFTIDIILRTNHPIYVRFRERERRDPDSSKLAAWSLKHIQGHNIHSILLQQLTVSHVLIADKMVLYLIWVIGLILVAIPLYLRWCRAGRLMAKIPGPPELPVIGNLLTLYRTKEDLFTDTRLFNKMYGPLWKLQAFNLRGVAISDPKDIEMILSSTTYNEKNLPYNFLYTWLREGLLVSKGEKWHQRRKLLTPAFHFKILNEHFHSFRQQTQDLLRAIANEHNEAQVDLQLLFTKATLLVMCETSLGTKVEDTPVFDKYLKSIHDMGECVFQRLTQPWLATDFIYSMSSNARREKSIVKVLHDFTKQIVEKRRENRMLNSKSVVEENVYEKKIKPALLDLLLDEEEQGNIDIEGVLEEVDTFLFEGHDTTASVLTFMVMRIANEPVAQDRIYEELKDIYGGSPRQLTVEDLSKMRYLECCIKESLRLYPSVPFLSRYIKHEVDIAGYTIPKKTFCNIHVFDVHRNPEVYPDPERFIPERFLPNNVATRSPYSYIPFSAGPRNCIGQKFAMMELKTVMSELLWKYQLEPITKPGDLVFTTDLVLRTNHPIYVRFRPRVQL</sequence>
<evidence type="ECO:0000313" key="17">
    <source>
        <dbReference type="RefSeq" id="XP_022814427.1"/>
    </source>
</evidence>
<comment type="cofactor">
    <cofactor evidence="1 14">
        <name>heme</name>
        <dbReference type="ChEBI" id="CHEBI:30413"/>
    </cofactor>
</comment>
<evidence type="ECO:0000256" key="5">
    <source>
        <dbReference type="ARBA" id="ARBA00010617"/>
    </source>
</evidence>
<dbReference type="InterPro" id="IPR002401">
    <property type="entry name" value="Cyt_P450_E_grp-I"/>
</dbReference>
<accession>A0A9J7DQL9</accession>
<keyword evidence="15" id="KW-1133">Transmembrane helix</keyword>
<evidence type="ECO:0000256" key="15">
    <source>
        <dbReference type="SAM" id="Phobius"/>
    </source>
</evidence>
<evidence type="ECO:0000256" key="10">
    <source>
        <dbReference type="ARBA" id="ARBA00023002"/>
    </source>
</evidence>
<evidence type="ECO:0000256" key="4">
    <source>
        <dbReference type="ARBA" id="ARBA00004406"/>
    </source>
</evidence>
<dbReference type="GO" id="GO:0016705">
    <property type="term" value="F:oxidoreductase activity, acting on paired donors, with incorporation or reduction of molecular oxygen"/>
    <property type="evidence" value="ECO:0007669"/>
    <property type="project" value="InterPro"/>
</dbReference>
<feature type="transmembrane region" description="Helical" evidence="15">
    <location>
        <begin position="545"/>
        <end position="564"/>
    </location>
</feature>